<dbReference type="EMBL" id="PZHX01000038">
    <property type="protein sequence ID" value="PTK29172.1"/>
    <property type="molecule type" value="Genomic_DNA"/>
</dbReference>
<gene>
    <name evidence="3" type="ORF">BUZ51_12070</name>
</gene>
<evidence type="ECO:0000313" key="4">
    <source>
        <dbReference type="Proteomes" id="UP000241540"/>
    </source>
</evidence>
<evidence type="ECO:0000259" key="2">
    <source>
        <dbReference type="PROSITE" id="PS50943"/>
    </source>
</evidence>
<organism evidence="3 4">
    <name type="scientific">Staphylococcus hominis</name>
    <dbReference type="NCBI Taxonomy" id="1290"/>
    <lineage>
        <taxon>Bacteria</taxon>
        <taxon>Bacillati</taxon>
        <taxon>Bacillota</taxon>
        <taxon>Bacilli</taxon>
        <taxon>Bacillales</taxon>
        <taxon>Staphylococcaceae</taxon>
        <taxon>Staphylococcus</taxon>
    </lineage>
</organism>
<dbReference type="CDD" id="cd00093">
    <property type="entry name" value="HTH_XRE"/>
    <property type="match status" value="1"/>
</dbReference>
<dbReference type="Gene3D" id="1.10.260.40">
    <property type="entry name" value="lambda repressor-like DNA-binding domains"/>
    <property type="match status" value="1"/>
</dbReference>
<comment type="caution">
    <text evidence="3">The sequence shown here is derived from an EMBL/GenBank/DDBJ whole genome shotgun (WGS) entry which is preliminary data.</text>
</comment>
<name>A0A974QMB6_STAHO</name>
<dbReference type="InterPro" id="IPR001387">
    <property type="entry name" value="Cro/C1-type_HTH"/>
</dbReference>
<dbReference type="GO" id="GO:0003677">
    <property type="term" value="F:DNA binding"/>
    <property type="evidence" value="ECO:0007669"/>
    <property type="project" value="InterPro"/>
</dbReference>
<protein>
    <submittedName>
        <fullName evidence="3">XRE family transcriptional regulator</fullName>
    </submittedName>
</protein>
<feature type="non-terminal residue" evidence="3">
    <location>
        <position position="229"/>
    </location>
</feature>
<dbReference type="PROSITE" id="PS50943">
    <property type="entry name" value="HTH_CROC1"/>
    <property type="match status" value="1"/>
</dbReference>
<proteinExistence type="predicted"/>
<keyword evidence="1" id="KW-0175">Coiled coil</keyword>
<dbReference type="AlphaFoldDB" id="A0A974QMB6"/>
<reference evidence="3 4" key="1">
    <citation type="journal article" date="2016" name="Front. Microbiol.">
        <title>Comprehensive Phylogenetic Analysis of Bovine Non-aureus Staphylococci Species Based on Whole-Genome Sequencing.</title>
        <authorList>
            <person name="Naushad S."/>
            <person name="Barkema H.W."/>
            <person name="Luby C."/>
            <person name="Condas L.A."/>
            <person name="Nobrega D.B."/>
            <person name="Carson D.A."/>
            <person name="De Buck J."/>
        </authorList>
    </citation>
    <scope>NUCLEOTIDE SEQUENCE [LARGE SCALE GENOMIC DNA]</scope>
    <source>
        <strain evidence="3 4">SNUC 5336</strain>
    </source>
</reference>
<dbReference type="Proteomes" id="UP000241540">
    <property type="component" value="Unassembled WGS sequence"/>
</dbReference>
<feature type="coiled-coil region" evidence="1">
    <location>
        <begin position="169"/>
        <end position="203"/>
    </location>
</feature>
<dbReference type="InterPro" id="IPR010982">
    <property type="entry name" value="Lambda_DNA-bd_dom_sf"/>
</dbReference>
<accession>A0A974QMB6</accession>
<dbReference type="SUPFAM" id="SSF47413">
    <property type="entry name" value="lambda repressor-like DNA-binding domains"/>
    <property type="match status" value="1"/>
</dbReference>
<evidence type="ECO:0000256" key="1">
    <source>
        <dbReference type="SAM" id="Coils"/>
    </source>
</evidence>
<dbReference type="Pfam" id="PF13560">
    <property type="entry name" value="HTH_31"/>
    <property type="match status" value="1"/>
</dbReference>
<evidence type="ECO:0000313" key="3">
    <source>
        <dbReference type="EMBL" id="PTK29172.1"/>
    </source>
</evidence>
<dbReference type="RefSeq" id="WP_107640562.1">
    <property type="nucleotide sequence ID" value="NZ_PZHX01000038.1"/>
</dbReference>
<sequence>MNEKTLGKYLRDLRKEKGLTTRELGEKMNYSYSYVASLETGKRVPTDEVLEKYIYSLAANNSELKEIKKEISTITNGEYYQNYNQYDNDIFNKDNKVNSMNIDEGAFISEKIYDFPINDISFHLNDKYNTKFFEGFKLNDRDRKYIYLSICIQIKSNLENDLIRIIEKINLETEKMNFLRNEYSTLNERIQNVLDDNDTLKIKTTTKIIEERMNEIDKTLLYIYDQEKT</sequence>
<feature type="domain" description="HTH cro/C1-type" evidence="2">
    <location>
        <begin position="10"/>
        <end position="52"/>
    </location>
</feature>
<dbReference type="SMART" id="SM00530">
    <property type="entry name" value="HTH_XRE"/>
    <property type="match status" value="1"/>
</dbReference>